<feature type="domain" description="DJ-1/PfpI" evidence="1">
    <location>
        <begin position="6"/>
        <end position="164"/>
    </location>
</feature>
<dbReference type="GO" id="GO:0006355">
    <property type="term" value="P:regulation of DNA-templated transcription"/>
    <property type="evidence" value="ECO:0007669"/>
    <property type="project" value="TreeGrafter"/>
</dbReference>
<evidence type="ECO:0000313" key="2">
    <source>
        <dbReference type="EMBL" id="QCI63433.1"/>
    </source>
</evidence>
<dbReference type="PANTHER" id="PTHR43130">
    <property type="entry name" value="ARAC-FAMILY TRANSCRIPTIONAL REGULATOR"/>
    <property type="match status" value="1"/>
</dbReference>
<dbReference type="PANTHER" id="PTHR43130:SF2">
    <property type="entry name" value="DJ-1_PFPI DOMAIN-CONTAINING PROTEIN"/>
    <property type="match status" value="1"/>
</dbReference>
<dbReference type="AlphaFoldDB" id="A0A4D7AWW1"/>
<dbReference type="Pfam" id="PF01965">
    <property type="entry name" value="DJ-1_PfpI"/>
    <property type="match status" value="1"/>
</dbReference>
<dbReference type="InterPro" id="IPR029062">
    <property type="entry name" value="Class_I_gatase-like"/>
</dbReference>
<protein>
    <submittedName>
        <fullName evidence="2">DJ-1/PfpI family protein</fullName>
    </submittedName>
</protein>
<sequence>MTTPFSIVFPLYAGMTHLDFTGPHQFLSRLPGAQLTVASVGGVAVKADGLTFADLAKLEEIEHCDVLCVPGGASCTNAMQDPVFMAAVRRLAAGARYVTSVCTGSLILGAAGLLEGRRAACHWAWREFLPLFGAIPDPGRVVRDGNLITGGGVTAGIDFAITLAAELADANVAQAIQLGLEYAPAPPFNAGHPDTAPVEIYTMVSSISGANNKRRRGEVEHAAEAYAAGKRAAA</sequence>
<dbReference type="EMBL" id="CP039690">
    <property type="protein sequence ID" value="QCI63433.1"/>
    <property type="molecule type" value="Genomic_DNA"/>
</dbReference>
<dbReference type="KEGG" id="pstg:E8M01_03780"/>
<accession>A0A4D7AWW1</accession>
<dbReference type="InterPro" id="IPR002818">
    <property type="entry name" value="DJ-1/PfpI"/>
</dbReference>
<evidence type="ECO:0000313" key="3">
    <source>
        <dbReference type="Proteomes" id="UP000298781"/>
    </source>
</evidence>
<dbReference type="CDD" id="cd03139">
    <property type="entry name" value="GATase1_PfpI_2"/>
    <property type="match status" value="1"/>
</dbReference>
<organism evidence="2 3">
    <name type="scientific">Phreatobacter stygius</name>
    <dbReference type="NCBI Taxonomy" id="1940610"/>
    <lineage>
        <taxon>Bacteria</taxon>
        <taxon>Pseudomonadati</taxon>
        <taxon>Pseudomonadota</taxon>
        <taxon>Alphaproteobacteria</taxon>
        <taxon>Hyphomicrobiales</taxon>
        <taxon>Phreatobacteraceae</taxon>
        <taxon>Phreatobacter</taxon>
    </lineage>
</organism>
<dbReference type="SUPFAM" id="SSF52317">
    <property type="entry name" value="Class I glutamine amidotransferase-like"/>
    <property type="match status" value="1"/>
</dbReference>
<keyword evidence="3" id="KW-1185">Reference proteome</keyword>
<gene>
    <name evidence="2" type="ORF">E8M01_03780</name>
</gene>
<dbReference type="Proteomes" id="UP000298781">
    <property type="component" value="Chromosome"/>
</dbReference>
<dbReference type="Gene3D" id="3.40.50.880">
    <property type="match status" value="1"/>
</dbReference>
<proteinExistence type="predicted"/>
<dbReference type="InterPro" id="IPR052158">
    <property type="entry name" value="INH-QAR"/>
</dbReference>
<evidence type="ECO:0000259" key="1">
    <source>
        <dbReference type="Pfam" id="PF01965"/>
    </source>
</evidence>
<name>A0A4D7AWW1_9HYPH</name>
<dbReference type="RefSeq" id="WP_136958891.1">
    <property type="nucleotide sequence ID" value="NZ_CP039690.1"/>
</dbReference>
<dbReference type="OrthoDB" id="186587at2"/>
<reference evidence="2 3" key="1">
    <citation type="submission" date="2019-04" db="EMBL/GenBank/DDBJ databases">
        <title>Phreatobacter aquaticus sp. nov.</title>
        <authorList>
            <person name="Choi A."/>
        </authorList>
    </citation>
    <scope>NUCLEOTIDE SEQUENCE [LARGE SCALE GENOMIC DNA]</scope>
    <source>
        <strain evidence="2 3">KCTC 52518</strain>
    </source>
</reference>